<dbReference type="SUPFAM" id="SSF53756">
    <property type="entry name" value="UDP-Glycosyltransferase/glycogen phosphorylase"/>
    <property type="match status" value="1"/>
</dbReference>
<dbReference type="InterPro" id="IPR007152">
    <property type="entry name" value="DUF354"/>
</dbReference>
<proteinExistence type="predicted"/>
<dbReference type="Pfam" id="PF04007">
    <property type="entry name" value="DUF354"/>
    <property type="match status" value="1"/>
</dbReference>
<protein>
    <recommendedName>
        <fullName evidence="3">DUF354 domain-containing protein</fullName>
    </recommendedName>
</protein>
<dbReference type="KEGG" id="doe:DENOEST_1419"/>
<sequence>MKFLIDINHPAHVHFFRHPMGLLAERGHELIVTSRAKEMALPLLDELGVRHVVLSAHKGGGLLALGQELVRRDWALWQVARRERPDAMAAIGGTFVAHVGRLTGIPSLVFYDTENATLQNAITYPFARRVIVPRCYQGHLPSHHERYDGYHELSYLHPNRFQPDRGLAERNGLDPTRDNFFVRTVSWQANHDLLETGWSVSLLRRLVSWLAERGRVHISSETPLPEDLAPFAYRGRVGDVHHLMAHCRLFVGESATMASECAVLGVPAIYAAHTGRGYTDEQESRYGLVSNLRQFHADRLIDAVSAILQQPANVWSERHGRLLAETIDVASYVANRIEQRGAAL</sequence>
<reference evidence="1 2" key="1">
    <citation type="submission" date="2020-03" db="EMBL/GenBank/DDBJ databases">
        <authorList>
            <consortium name="Genoscope - CEA"/>
            <person name="William W."/>
        </authorList>
    </citation>
    <scope>NUCLEOTIDE SEQUENCE [LARGE SCALE GENOMIC DNA]</scope>
    <source>
        <strain evidence="2">DSM 16959</strain>
    </source>
</reference>
<evidence type="ECO:0000313" key="2">
    <source>
        <dbReference type="Proteomes" id="UP000515733"/>
    </source>
</evidence>
<dbReference type="EMBL" id="LR778301">
    <property type="protein sequence ID" value="CAB1368584.1"/>
    <property type="molecule type" value="Genomic_DNA"/>
</dbReference>
<dbReference type="OrthoDB" id="9775208at2"/>
<evidence type="ECO:0008006" key="3">
    <source>
        <dbReference type="Google" id="ProtNLM"/>
    </source>
</evidence>
<keyword evidence="2" id="KW-1185">Reference proteome</keyword>
<dbReference type="PANTHER" id="PTHR39662">
    <property type="entry name" value="DUF354 DOMAIN-CONTAINING PROTEIN-RELATED"/>
    <property type="match status" value="1"/>
</dbReference>
<evidence type="ECO:0000313" key="1">
    <source>
        <dbReference type="EMBL" id="CAB1368584.1"/>
    </source>
</evidence>
<organism evidence="1 2">
    <name type="scientific">Denitratisoma oestradiolicum</name>
    <dbReference type="NCBI Taxonomy" id="311182"/>
    <lineage>
        <taxon>Bacteria</taxon>
        <taxon>Pseudomonadati</taxon>
        <taxon>Pseudomonadota</taxon>
        <taxon>Betaproteobacteria</taxon>
        <taxon>Nitrosomonadales</taxon>
        <taxon>Sterolibacteriaceae</taxon>
        <taxon>Denitratisoma</taxon>
    </lineage>
</organism>
<dbReference type="PANTHER" id="PTHR39662:SF1">
    <property type="entry name" value="DUF354 DOMAIN-CONTAINING PROTEIN"/>
    <property type="match status" value="1"/>
</dbReference>
<name>A0A6S6YLI7_9PROT</name>
<dbReference type="AlphaFoldDB" id="A0A6S6YLI7"/>
<dbReference type="PIRSF" id="PIRSF005357">
    <property type="entry name" value="UCP005357"/>
    <property type="match status" value="1"/>
</dbReference>
<dbReference type="Proteomes" id="UP000515733">
    <property type="component" value="Chromosome"/>
</dbReference>
<gene>
    <name evidence="1" type="ORF">DENOEST_1419</name>
</gene>
<accession>A0A6S6YLI7</accession>
<dbReference type="RefSeq" id="WP_145769687.1">
    <property type="nucleotide sequence ID" value="NZ_LR778301.1"/>
</dbReference>